<reference evidence="1 2" key="1">
    <citation type="submission" date="2020-09" db="EMBL/GenBank/DDBJ databases">
        <title>De no assembly of potato wild relative species, Solanum commersonii.</title>
        <authorList>
            <person name="Cho K."/>
        </authorList>
    </citation>
    <scope>NUCLEOTIDE SEQUENCE [LARGE SCALE GENOMIC DNA]</scope>
    <source>
        <strain evidence="1">LZ3.2</strain>
        <tissue evidence="1">Leaf</tissue>
    </source>
</reference>
<keyword evidence="2" id="KW-1185">Reference proteome</keyword>
<evidence type="ECO:0000313" key="2">
    <source>
        <dbReference type="Proteomes" id="UP000824120"/>
    </source>
</evidence>
<dbReference type="Proteomes" id="UP000824120">
    <property type="component" value="Chromosome 8"/>
</dbReference>
<organism evidence="1 2">
    <name type="scientific">Solanum commersonii</name>
    <name type="common">Commerson's wild potato</name>
    <name type="synonym">Commerson's nightshade</name>
    <dbReference type="NCBI Taxonomy" id="4109"/>
    <lineage>
        <taxon>Eukaryota</taxon>
        <taxon>Viridiplantae</taxon>
        <taxon>Streptophyta</taxon>
        <taxon>Embryophyta</taxon>
        <taxon>Tracheophyta</taxon>
        <taxon>Spermatophyta</taxon>
        <taxon>Magnoliopsida</taxon>
        <taxon>eudicotyledons</taxon>
        <taxon>Gunneridae</taxon>
        <taxon>Pentapetalae</taxon>
        <taxon>asterids</taxon>
        <taxon>lamiids</taxon>
        <taxon>Solanales</taxon>
        <taxon>Solanaceae</taxon>
        <taxon>Solanoideae</taxon>
        <taxon>Solaneae</taxon>
        <taxon>Solanum</taxon>
    </lineage>
</organism>
<accession>A0A9J5XTA1</accession>
<gene>
    <name evidence="1" type="ORF">H5410_041923</name>
</gene>
<protein>
    <submittedName>
        <fullName evidence="1">Uncharacterized protein</fullName>
    </submittedName>
</protein>
<dbReference type="OrthoDB" id="1399756at2759"/>
<evidence type="ECO:0000313" key="1">
    <source>
        <dbReference type="EMBL" id="KAG5591409.1"/>
    </source>
</evidence>
<dbReference type="AlphaFoldDB" id="A0A9J5XTA1"/>
<comment type="caution">
    <text evidence="1">The sequence shown here is derived from an EMBL/GenBank/DDBJ whole genome shotgun (WGS) entry which is preliminary data.</text>
</comment>
<proteinExistence type="predicted"/>
<sequence length="110" mass="12354">MYPACISCTTLCIPLCGMYQTLYIPCTTICIPHVSRAQCYVSRYVECIKPNVFRAQRCVSRYVECIKPNVSPSATDKSIQLNQTTINKTRPSCARVKVIVDLRGDFPKAV</sequence>
<name>A0A9J5XTA1_SOLCO</name>
<dbReference type="EMBL" id="JACXVP010000008">
    <property type="protein sequence ID" value="KAG5591409.1"/>
    <property type="molecule type" value="Genomic_DNA"/>
</dbReference>